<proteinExistence type="predicted"/>
<evidence type="ECO:0000313" key="3">
    <source>
        <dbReference type="Proteomes" id="UP001163046"/>
    </source>
</evidence>
<feature type="domain" description="RWD" evidence="1">
    <location>
        <begin position="9"/>
        <end position="155"/>
    </location>
</feature>
<dbReference type="AlphaFoldDB" id="A0A9W9YLX3"/>
<dbReference type="CDD" id="cd23820">
    <property type="entry name" value="RWD_RNF14"/>
    <property type="match status" value="1"/>
</dbReference>
<evidence type="ECO:0000259" key="1">
    <source>
        <dbReference type="PROSITE" id="PS50908"/>
    </source>
</evidence>
<dbReference type="GO" id="GO:0061630">
    <property type="term" value="F:ubiquitin protein ligase activity"/>
    <property type="evidence" value="ECO:0007669"/>
    <property type="project" value="UniProtKB-EC"/>
</dbReference>
<gene>
    <name evidence="2" type="primary">RNF14</name>
    <name evidence="2" type="ORF">OS493_023755</name>
</gene>
<keyword evidence="3" id="KW-1185">Reference proteome</keyword>
<dbReference type="EC" id="2.3.2.31" evidence="2"/>
<name>A0A9W9YLX3_9CNID</name>
<organism evidence="2 3">
    <name type="scientific">Desmophyllum pertusum</name>
    <dbReference type="NCBI Taxonomy" id="174260"/>
    <lineage>
        <taxon>Eukaryota</taxon>
        <taxon>Metazoa</taxon>
        <taxon>Cnidaria</taxon>
        <taxon>Anthozoa</taxon>
        <taxon>Hexacorallia</taxon>
        <taxon>Scleractinia</taxon>
        <taxon>Caryophylliina</taxon>
        <taxon>Caryophylliidae</taxon>
        <taxon>Desmophyllum</taxon>
    </lineage>
</organism>
<sequence length="209" mass="24259">MADDEQQEDELLALASIYDERIFIPSSEEKGGQFNVFLDLPKAFELKIRSRYLPKDSRSKKNRTSDHGASGTTEKTECYELLDVEYLPPIVLNFRFPEDYPSRSPPLFTLSCKWLTVFKLSKLCKCLDEMWAEDGGGEVILFRWTQFLLDETLTILNVESPFLLQYKKAHGQNNKKRRGDPRAFQDVASHYKLVGAILEYDQQEKKKSF</sequence>
<dbReference type="PROSITE" id="PS50908">
    <property type="entry name" value="RWD"/>
    <property type="match status" value="1"/>
</dbReference>
<reference evidence="2" key="1">
    <citation type="submission" date="2023-01" db="EMBL/GenBank/DDBJ databases">
        <title>Genome assembly of the deep-sea coral Lophelia pertusa.</title>
        <authorList>
            <person name="Herrera S."/>
            <person name="Cordes E."/>
        </authorList>
    </citation>
    <scope>NUCLEOTIDE SEQUENCE</scope>
    <source>
        <strain evidence="2">USNM1676648</strain>
        <tissue evidence="2">Polyp</tissue>
    </source>
</reference>
<dbReference type="Proteomes" id="UP001163046">
    <property type="component" value="Unassembled WGS sequence"/>
</dbReference>
<keyword evidence="2" id="KW-0808">Transferase</keyword>
<accession>A0A9W9YLX3</accession>
<dbReference type="SUPFAM" id="SSF54495">
    <property type="entry name" value="UBC-like"/>
    <property type="match status" value="1"/>
</dbReference>
<dbReference type="SMART" id="SM00591">
    <property type="entry name" value="RWD"/>
    <property type="match status" value="1"/>
</dbReference>
<dbReference type="Gene3D" id="3.10.110.10">
    <property type="entry name" value="Ubiquitin Conjugating Enzyme"/>
    <property type="match status" value="1"/>
</dbReference>
<keyword evidence="2" id="KW-0012">Acyltransferase</keyword>
<dbReference type="EMBL" id="MU827319">
    <property type="protein sequence ID" value="KAJ7357626.1"/>
    <property type="molecule type" value="Genomic_DNA"/>
</dbReference>
<protein>
    <submittedName>
        <fullName evidence="2">E3 ubiquitin-protein ligase rnf14</fullName>
        <ecNumber evidence="2">2.3.2.31</ecNumber>
    </submittedName>
</protein>
<evidence type="ECO:0000313" key="2">
    <source>
        <dbReference type="EMBL" id="KAJ7357626.1"/>
    </source>
</evidence>
<comment type="caution">
    <text evidence="2">The sequence shown here is derived from an EMBL/GenBank/DDBJ whole genome shotgun (WGS) entry which is preliminary data.</text>
</comment>
<dbReference type="InterPro" id="IPR006575">
    <property type="entry name" value="RWD_dom"/>
</dbReference>
<dbReference type="InterPro" id="IPR016135">
    <property type="entry name" value="UBQ-conjugating_enzyme/RWD"/>
</dbReference>
<dbReference type="Pfam" id="PF05773">
    <property type="entry name" value="RWD"/>
    <property type="match status" value="1"/>
</dbReference>
<dbReference type="OrthoDB" id="1431934at2759"/>